<protein>
    <submittedName>
        <fullName evidence="3">Uncharacterized protein</fullName>
    </submittedName>
</protein>
<feature type="transmembrane region" description="Helical" evidence="2">
    <location>
        <begin position="16"/>
        <end position="33"/>
    </location>
</feature>
<keyword evidence="4" id="KW-1185">Reference proteome</keyword>
<dbReference type="EMBL" id="KZ308325">
    <property type="protein sequence ID" value="KAG8227482.1"/>
    <property type="molecule type" value="Genomic_DNA"/>
</dbReference>
<feature type="compositionally biased region" description="Polar residues" evidence="1">
    <location>
        <begin position="280"/>
        <end position="295"/>
    </location>
</feature>
<evidence type="ECO:0000313" key="4">
    <source>
        <dbReference type="Proteomes" id="UP000792457"/>
    </source>
</evidence>
<dbReference type="OrthoDB" id="9974378at2759"/>
<accession>A0A8K0NZI5</accession>
<keyword evidence="2" id="KW-0472">Membrane</keyword>
<keyword evidence="2" id="KW-1133">Transmembrane helix</keyword>
<comment type="caution">
    <text evidence="3">The sequence shown here is derived from an EMBL/GenBank/DDBJ whole genome shotgun (WGS) entry which is preliminary data.</text>
</comment>
<evidence type="ECO:0000313" key="3">
    <source>
        <dbReference type="EMBL" id="KAG8227482.1"/>
    </source>
</evidence>
<dbReference type="AlphaFoldDB" id="A0A8K0NZI5"/>
<feature type="region of interest" description="Disordered" evidence="1">
    <location>
        <begin position="43"/>
        <end position="100"/>
    </location>
</feature>
<evidence type="ECO:0000256" key="1">
    <source>
        <dbReference type="SAM" id="MobiDB-lite"/>
    </source>
</evidence>
<sequence length="303" mass="33351">MVRGNIRERMISKRNAILRLSIFFNVVVLLYVATHLGSGGEDVAVDPANPPSGRNLASIEGDGEESLPTAPALIRSPNFNSSSGSRDAGPTIPPTTTRPPILEAPTLAQMIGCFDKRPLPRYRQRGDHWVLSDYVIATKRFSCDESVTYTTHGDFTFLDNLVPLVEKWRGPVSVALFAPGEDFAFTLSAISYARSCLTPLVRELVTFHIYFGVKDIPSAVPKPTDKDFLPEFDCNGKAPPLPFGKSAPYISYKSESSKLISFSNPIYLNVTEAYYGRSHSSTSTSLHPYSEPTRNTGKHFGRT</sequence>
<dbReference type="Pfam" id="PF13896">
    <property type="entry name" value="Glyco_transf_49"/>
    <property type="match status" value="1"/>
</dbReference>
<evidence type="ECO:0000256" key="2">
    <source>
        <dbReference type="SAM" id="Phobius"/>
    </source>
</evidence>
<name>A0A8K0NZI5_LADFU</name>
<keyword evidence="2" id="KW-0812">Transmembrane</keyword>
<dbReference type="Proteomes" id="UP000792457">
    <property type="component" value="Unassembled WGS sequence"/>
</dbReference>
<gene>
    <name evidence="3" type="ORF">J437_LFUL002371</name>
</gene>
<reference evidence="3" key="1">
    <citation type="submission" date="2013-04" db="EMBL/GenBank/DDBJ databases">
        <authorList>
            <person name="Qu J."/>
            <person name="Murali S.C."/>
            <person name="Bandaranaike D."/>
            <person name="Bellair M."/>
            <person name="Blankenburg K."/>
            <person name="Chao H."/>
            <person name="Dinh H."/>
            <person name="Doddapaneni H."/>
            <person name="Downs B."/>
            <person name="Dugan-Rocha S."/>
            <person name="Elkadiri S."/>
            <person name="Gnanaolivu R.D."/>
            <person name="Hernandez B."/>
            <person name="Javaid M."/>
            <person name="Jayaseelan J.C."/>
            <person name="Lee S."/>
            <person name="Li M."/>
            <person name="Ming W."/>
            <person name="Munidasa M."/>
            <person name="Muniz J."/>
            <person name="Nguyen L."/>
            <person name="Ongeri F."/>
            <person name="Osuji N."/>
            <person name="Pu L.-L."/>
            <person name="Puazo M."/>
            <person name="Qu C."/>
            <person name="Quiroz J."/>
            <person name="Raj R."/>
            <person name="Weissenberger G."/>
            <person name="Xin Y."/>
            <person name="Zou X."/>
            <person name="Han Y."/>
            <person name="Richards S."/>
            <person name="Worley K."/>
            <person name="Muzny D."/>
            <person name="Gibbs R."/>
        </authorList>
    </citation>
    <scope>NUCLEOTIDE SEQUENCE</scope>
    <source>
        <strain evidence="3">Sampled in the wild</strain>
    </source>
</reference>
<dbReference type="PANTHER" id="PTHR47412:SF1">
    <property type="entry name" value="FI01434P-RELATED"/>
    <property type="match status" value="1"/>
</dbReference>
<proteinExistence type="predicted"/>
<feature type="region of interest" description="Disordered" evidence="1">
    <location>
        <begin position="280"/>
        <end position="303"/>
    </location>
</feature>
<organism evidence="3 4">
    <name type="scientific">Ladona fulva</name>
    <name type="common">Scarce chaser dragonfly</name>
    <name type="synonym">Libellula fulva</name>
    <dbReference type="NCBI Taxonomy" id="123851"/>
    <lineage>
        <taxon>Eukaryota</taxon>
        <taxon>Metazoa</taxon>
        <taxon>Ecdysozoa</taxon>
        <taxon>Arthropoda</taxon>
        <taxon>Hexapoda</taxon>
        <taxon>Insecta</taxon>
        <taxon>Pterygota</taxon>
        <taxon>Palaeoptera</taxon>
        <taxon>Odonata</taxon>
        <taxon>Epiprocta</taxon>
        <taxon>Anisoptera</taxon>
        <taxon>Libelluloidea</taxon>
        <taxon>Libellulidae</taxon>
        <taxon>Ladona</taxon>
    </lineage>
</organism>
<dbReference type="PANTHER" id="PTHR47412">
    <property type="entry name" value="FI01434P-RELATED"/>
    <property type="match status" value="1"/>
</dbReference>
<reference evidence="3" key="2">
    <citation type="submission" date="2017-10" db="EMBL/GenBank/DDBJ databases">
        <title>Ladona fulva Genome sequencing and assembly.</title>
        <authorList>
            <person name="Murali S."/>
            <person name="Richards S."/>
            <person name="Bandaranaike D."/>
            <person name="Bellair M."/>
            <person name="Blankenburg K."/>
            <person name="Chao H."/>
            <person name="Dinh H."/>
            <person name="Doddapaneni H."/>
            <person name="Dugan-Rocha S."/>
            <person name="Elkadiri S."/>
            <person name="Gnanaolivu R."/>
            <person name="Hernandez B."/>
            <person name="Skinner E."/>
            <person name="Javaid M."/>
            <person name="Lee S."/>
            <person name="Li M."/>
            <person name="Ming W."/>
            <person name="Munidasa M."/>
            <person name="Muniz J."/>
            <person name="Nguyen L."/>
            <person name="Hughes D."/>
            <person name="Osuji N."/>
            <person name="Pu L.-L."/>
            <person name="Puazo M."/>
            <person name="Qu C."/>
            <person name="Quiroz J."/>
            <person name="Raj R."/>
            <person name="Weissenberger G."/>
            <person name="Xin Y."/>
            <person name="Zou X."/>
            <person name="Han Y."/>
            <person name="Worley K."/>
            <person name="Muzny D."/>
            <person name="Gibbs R."/>
        </authorList>
    </citation>
    <scope>NUCLEOTIDE SEQUENCE</scope>
    <source>
        <strain evidence="3">Sampled in the wild</strain>
    </source>
</reference>